<dbReference type="PANTHER" id="PTHR30287">
    <property type="entry name" value="MEMBRANE COMPONENT OF PREDICTED ABC SUPERFAMILY METABOLITE UPTAKE TRANSPORTER"/>
    <property type="match status" value="1"/>
</dbReference>
<feature type="transmembrane region" description="Helical" evidence="6">
    <location>
        <begin position="387"/>
        <end position="407"/>
    </location>
</feature>
<evidence type="ECO:0000256" key="1">
    <source>
        <dbReference type="ARBA" id="ARBA00004651"/>
    </source>
</evidence>
<keyword evidence="5 6" id="KW-0472">Membrane</keyword>
<evidence type="ECO:0000259" key="7">
    <source>
        <dbReference type="Pfam" id="PF02687"/>
    </source>
</evidence>
<keyword evidence="2" id="KW-1003">Cell membrane</keyword>
<accession>A0A5Q2Q9Z6</accession>
<name>A0A5Q2Q9Z6_9GAMM</name>
<dbReference type="EMBL" id="CP045871">
    <property type="protein sequence ID" value="QGG79784.1"/>
    <property type="molecule type" value="Genomic_DNA"/>
</dbReference>
<comment type="subcellular location">
    <subcellularLocation>
        <location evidence="1">Cell membrane</location>
        <topology evidence="1">Multi-pass membrane protein</topology>
    </subcellularLocation>
</comment>
<feature type="transmembrane region" description="Helical" evidence="6">
    <location>
        <begin position="310"/>
        <end position="335"/>
    </location>
</feature>
<feature type="transmembrane region" description="Helical" evidence="6">
    <location>
        <begin position="414"/>
        <end position="436"/>
    </location>
</feature>
<feature type="domain" description="ABC3 transporter permease C-terminal" evidence="7">
    <location>
        <begin position="704"/>
        <end position="815"/>
    </location>
</feature>
<protein>
    <submittedName>
        <fullName evidence="8">FtsX-like permease family protein</fullName>
    </submittedName>
</protein>
<evidence type="ECO:0000256" key="3">
    <source>
        <dbReference type="ARBA" id="ARBA00022692"/>
    </source>
</evidence>
<dbReference type="PANTHER" id="PTHR30287:SF1">
    <property type="entry name" value="INNER MEMBRANE PROTEIN"/>
    <property type="match status" value="1"/>
</dbReference>
<dbReference type="RefSeq" id="WP_153713288.1">
    <property type="nucleotide sequence ID" value="NZ_CP045871.1"/>
</dbReference>
<dbReference type="InterPro" id="IPR003838">
    <property type="entry name" value="ABC3_permease_C"/>
</dbReference>
<sequence length="824" mass="87883">MLALALKLLRRDWRSGDAGLLVLALSVAVASASAIGFLVDRVERAMQSQAAELIGGDLMLRDTDAVSDDILNQAAALGLATNRWIQFPSVVASVEDFRLSSVKVVQPGWPLKGEPRIADEPYGDERPAAGAIPAPGETWIDPQLASDLALNVGDSLEVGAVELSITAILSFEPDRGGGFYSLQPRVLMNEVDLAAAQVIRPGARVRYYQIFDGPRWPEFKAALEDSLEPQQRLRSGGEGGNAFGDAMERATRYLRLGSLLAIIVAGVGVAMGANRYGQRHQASTALLRTFGMSGANVLKVHLIQLGGLTVLGVTFGLIIGFFAQFTLIGVLAAMFPGELPGAGIKPIFMGVATGLAVAIGFGAGPILRLRDVPPLRVLRQDLGTTPIALWVSYLTAVVALGGLMVLYTGDWQLTLVLAGGGVAAIALLAVLAVGLLRSLGAARGWGGQTWRFGILHLARQPKAAAAQLLAFSLTLMAMSLLWLVRGELVGRWQDQLPVDTPNYFVLNIMPDEAAEFQSVLDRESIPASPLYPVSRGRLTEINGQPVRELVSKEQDLPEALERDLSLTEASQLAADNRIIDGQWHAMGDGETVVSVEAEVAAELDIQVNDVLGFTINDQTIEARVASLRTVQWDSFKPNFYMIFNPGTLDAMPRAILTSLRIGPEQAGLGRELVRQFPGITLFQVDALLKQIRTVLERATTAVNLVLVFVLAGGLVVLWVSVNSTLDERIREGALVRVMGASRAQARAAQLSEFALLGGLSGVLAAAGAELGSVFVYSALGVSWAPHGLLWLVVPSAGLTLLVVAGWLGTRRVTQTAPAVLLREA</sequence>
<evidence type="ECO:0000256" key="6">
    <source>
        <dbReference type="SAM" id="Phobius"/>
    </source>
</evidence>
<evidence type="ECO:0000313" key="8">
    <source>
        <dbReference type="EMBL" id="QGG79784.1"/>
    </source>
</evidence>
<proteinExistence type="predicted"/>
<dbReference type="OrthoDB" id="5292592at2"/>
<reference evidence="8 9" key="1">
    <citation type="submission" date="2019-11" db="EMBL/GenBank/DDBJ databases">
        <authorList>
            <person name="Khan S.A."/>
            <person name="Jeon C.O."/>
            <person name="Chun B.H."/>
        </authorList>
    </citation>
    <scope>NUCLEOTIDE SEQUENCE [LARGE SCALE GENOMIC DNA]</scope>
    <source>
        <strain evidence="8 9">IMCC 1097</strain>
    </source>
</reference>
<feature type="transmembrane region" description="Helical" evidence="6">
    <location>
        <begin position="701"/>
        <end position="721"/>
    </location>
</feature>
<keyword evidence="9" id="KW-1185">Reference proteome</keyword>
<dbReference type="Pfam" id="PF02687">
    <property type="entry name" value="FtsX"/>
    <property type="match status" value="1"/>
</dbReference>
<dbReference type="InterPro" id="IPR038766">
    <property type="entry name" value="Membrane_comp_ABC_pdt"/>
</dbReference>
<evidence type="ECO:0000313" key="9">
    <source>
        <dbReference type="Proteomes" id="UP000388235"/>
    </source>
</evidence>
<evidence type="ECO:0000256" key="4">
    <source>
        <dbReference type="ARBA" id="ARBA00022989"/>
    </source>
</evidence>
<keyword evidence="4 6" id="KW-1133">Transmembrane helix</keyword>
<gene>
    <name evidence="8" type="ORF">GH975_04035</name>
</gene>
<dbReference type="KEGG" id="llp:GH975_04035"/>
<feature type="transmembrane region" description="Helical" evidence="6">
    <location>
        <begin position="753"/>
        <end position="776"/>
    </location>
</feature>
<evidence type="ECO:0000256" key="5">
    <source>
        <dbReference type="ARBA" id="ARBA00023136"/>
    </source>
</evidence>
<feature type="transmembrane region" description="Helical" evidence="6">
    <location>
        <begin position="253"/>
        <end position="273"/>
    </location>
</feature>
<dbReference type="Proteomes" id="UP000388235">
    <property type="component" value="Chromosome"/>
</dbReference>
<keyword evidence="3 6" id="KW-0812">Transmembrane</keyword>
<feature type="transmembrane region" description="Helical" evidence="6">
    <location>
        <begin position="347"/>
        <end position="367"/>
    </location>
</feature>
<dbReference type="AlphaFoldDB" id="A0A5Q2Q9Z6"/>
<feature type="transmembrane region" description="Helical" evidence="6">
    <location>
        <begin position="788"/>
        <end position="807"/>
    </location>
</feature>
<organism evidence="8 9">
    <name type="scientific">Litorivicinus lipolyticus</name>
    <dbReference type="NCBI Taxonomy" id="418701"/>
    <lineage>
        <taxon>Bacteria</taxon>
        <taxon>Pseudomonadati</taxon>
        <taxon>Pseudomonadota</taxon>
        <taxon>Gammaproteobacteria</taxon>
        <taxon>Oceanospirillales</taxon>
        <taxon>Litorivicinaceae</taxon>
        <taxon>Litorivicinus</taxon>
    </lineage>
</organism>
<evidence type="ECO:0000256" key="2">
    <source>
        <dbReference type="ARBA" id="ARBA00022475"/>
    </source>
</evidence>
<dbReference type="GO" id="GO:0005886">
    <property type="term" value="C:plasma membrane"/>
    <property type="evidence" value="ECO:0007669"/>
    <property type="project" value="UniProtKB-SubCell"/>
</dbReference>